<name>A0A7W5ZLM2_9BACT</name>
<dbReference type="EMBL" id="JACIBY010000006">
    <property type="protein sequence ID" value="MBB3839123.1"/>
    <property type="molecule type" value="Genomic_DNA"/>
</dbReference>
<organism evidence="1 2">
    <name type="scientific">Runella defluvii</name>
    <dbReference type="NCBI Taxonomy" id="370973"/>
    <lineage>
        <taxon>Bacteria</taxon>
        <taxon>Pseudomonadati</taxon>
        <taxon>Bacteroidota</taxon>
        <taxon>Cytophagia</taxon>
        <taxon>Cytophagales</taxon>
        <taxon>Spirosomataceae</taxon>
        <taxon>Runella</taxon>
    </lineage>
</organism>
<gene>
    <name evidence="1" type="ORF">FHS57_003129</name>
</gene>
<dbReference type="AlphaFoldDB" id="A0A7W5ZLM2"/>
<dbReference type="RefSeq" id="WP_183975136.1">
    <property type="nucleotide sequence ID" value="NZ_JACIBY010000006.1"/>
</dbReference>
<evidence type="ECO:0000313" key="1">
    <source>
        <dbReference type="EMBL" id="MBB3839123.1"/>
    </source>
</evidence>
<comment type="caution">
    <text evidence="1">The sequence shown here is derived from an EMBL/GenBank/DDBJ whole genome shotgun (WGS) entry which is preliminary data.</text>
</comment>
<sequence length="154" mass="17389">MKQLLILVILIVGVSSVVLGQETSPRPTPFAVSKQPFTYEGQQLIVGQSIGNLEKEYRLLEDGGIYRRINSAKELEVLGGQTPKNVATAFQSLKDIDFEKITFQHPSRISYFLIYKKGKKEHKVSWGDPKHPAPEGVVRVYKAFMGMIPKEMRL</sequence>
<dbReference type="Proteomes" id="UP000541352">
    <property type="component" value="Unassembled WGS sequence"/>
</dbReference>
<protein>
    <submittedName>
        <fullName evidence="1">Uncharacterized protein</fullName>
    </submittedName>
</protein>
<reference evidence="1 2" key="1">
    <citation type="submission" date="2020-08" db="EMBL/GenBank/DDBJ databases">
        <title>Genomic Encyclopedia of Type Strains, Phase IV (KMG-IV): sequencing the most valuable type-strain genomes for metagenomic binning, comparative biology and taxonomic classification.</title>
        <authorList>
            <person name="Goeker M."/>
        </authorList>
    </citation>
    <scope>NUCLEOTIDE SEQUENCE [LARGE SCALE GENOMIC DNA]</scope>
    <source>
        <strain evidence="1 2">DSM 17976</strain>
    </source>
</reference>
<keyword evidence="2" id="KW-1185">Reference proteome</keyword>
<proteinExistence type="predicted"/>
<accession>A0A7W5ZLM2</accession>
<evidence type="ECO:0000313" key="2">
    <source>
        <dbReference type="Proteomes" id="UP000541352"/>
    </source>
</evidence>